<accession>A0A8S5MBB6</accession>
<sequence>MTCQITTSRKAGNTVQAQEPNVLFNARSSNTVSHIFHVDPCVPVKICTFGLGAEDALVLHKVHPKAGNMPQGYGCICSAEPGSSVNIEMSEPFKINGETVELTAKNSAVFLTIPGLFILEMKNKSMLGKVFCTITEVECCCLPNKLIIGN</sequence>
<proteinExistence type="predicted"/>
<organism evidence="1">
    <name type="scientific">Podoviridae sp. ct53O25</name>
    <dbReference type="NCBI Taxonomy" id="2826539"/>
    <lineage>
        <taxon>Viruses</taxon>
        <taxon>Duplodnaviria</taxon>
        <taxon>Heunggongvirae</taxon>
        <taxon>Uroviricota</taxon>
        <taxon>Caudoviricetes</taxon>
    </lineage>
</organism>
<dbReference type="EMBL" id="BK014869">
    <property type="protein sequence ID" value="DAD79605.1"/>
    <property type="molecule type" value="Genomic_DNA"/>
</dbReference>
<protein>
    <submittedName>
        <fullName evidence="1">Uncharacterized protein</fullName>
    </submittedName>
</protein>
<evidence type="ECO:0000313" key="1">
    <source>
        <dbReference type="EMBL" id="DAD79605.1"/>
    </source>
</evidence>
<name>A0A8S5MBB6_9CAUD</name>
<reference evidence="1" key="1">
    <citation type="journal article" date="2021" name="Proc. Natl. Acad. Sci. U.S.A.">
        <title>A Catalog of Tens of Thousands of Viruses from Human Metagenomes Reveals Hidden Associations with Chronic Diseases.</title>
        <authorList>
            <person name="Tisza M.J."/>
            <person name="Buck C.B."/>
        </authorList>
    </citation>
    <scope>NUCLEOTIDE SEQUENCE</scope>
    <source>
        <strain evidence="1">Ct53O25</strain>
    </source>
</reference>